<evidence type="ECO:0000256" key="1">
    <source>
        <dbReference type="ARBA" id="ARBA00022741"/>
    </source>
</evidence>
<dbReference type="InterPro" id="IPR003008">
    <property type="entry name" value="Tubulin_FtsZ_GTPase"/>
</dbReference>
<evidence type="ECO:0000313" key="5">
    <source>
        <dbReference type="Proteomes" id="UP000050833"/>
    </source>
</evidence>
<dbReference type="InterPro" id="IPR045061">
    <property type="entry name" value="FtsZ/CetZ"/>
</dbReference>
<reference evidence="4 5" key="1">
    <citation type="submission" date="2015-10" db="EMBL/GenBank/DDBJ databases">
        <title>Butyribacter intestini gen. nov., sp. nov., a butyric acid-producing bacterium of the family Lachnospiraceae isolated from the human faeces.</title>
        <authorList>
            <person name="Zou Y."/>
            <person name="Xue W."/>
            <person name="Luo G."/>
            <person name="Lv M."/>
        </authorList>
    </citation>
    <scope>NUCLEOTIDE SEQUENCE [LARGE SCALE GENOMIC DNA]</scope>
    <source>
        <strain evidence="4 5">TF01-11</strain>
    </source>
</reference>
<keyword evidence="1" id="KW-0547">Nucleotide-binding</keyword>
<dbReference type="InterPro" id="IPR036525">
    <property type="entry name" value="Tubulin/FtsZ_GTPase_sf"/>
</dbReference>
<dbReference type="GO" id="GO:0003924">
    <property type="term" value="F:GTPase activity"/>
    <property type="evidence" value="ECO:0007669"/>
    <property type="project" value="InterPro"/>
</dbReference>
<dbReference type="SMART" id="SM00865">
    <property type="entry name" value="Tubulin_C"/>
    <property type="match status" value="1"/>
</dbReference>
<evidence type="ECO:0000256" key="2">
    <source>
        <dbReference type="ARBA" id="ARBA00023134"/>
    </source>
</evidence>
<feature type="domain" description="Tubulin/FtsZ 2-layer sandwich" evidence="3">
    <location>
        <begin position="64"/>
        <end position="149"/>
    </location>
</feature>
<sequence>MVVAQGGINKLRENVDTLLVIPNEKLLSISEKSLTLCDAFELADSVLKDTIRGISNIVYNCGNINIDYNDVKTTLENKGTGHFGIGTVERDGSIIEAVKQAVNCPLLETDIAGEEVNIIWGTVSEEESDKIVVSLFATGMPEKEVRHTALGEHMDNPNRNNIAPKRDDTEVIQIPPFLKRHSIR</sequence>
<dbReference type="SUPFAM" id="SSF55307">
    <property type="entry name" value="Tubulin C-terminal domain-like"/>
    <property type="match status" value="1"/>
</dbReference>
<evidence type="ECO:0000259" key="3">
    <source>
        <dbReference type="SMART" id="SM00865"/>
    </source>
</evidence>
<evidence type="ECO:0000313" key="4">
    <source>
        <dbReference type="EMBL" id="KQC84190.1"/>
    </source>
</evidence>
<dbReference type="GO" id="GO:0005737">
    <property type="term" value="C:cytoplasm"/>
    <property type="evidence" value="ECO:0007669"/>
    <property type="project" value="TreeGrafter"/>
</dbReference>
<gene>
    <name evidence="4" type="ORF">APZ18_14925</name>
</gene>
<name>A0AAW3JPP1_9FIRM</name>
<dbReference type="PRINTS" id="PR00423">
    <property type="entry name" value="CELLDVISFTSZ"/>
</dbReference>
<proteinExistence type="predicted"/>
<dbReference type="Proteomes" id="UP000050833">
    <property type="component" value="Unassembled WGS sequence"/>
</dbReference>
<dbReference type="GO" id="GO:0005525">
    <property type="term" value="F:GTP binding"/>
    <property type="evidence" value="ECO:0007669"/>
    <property type="project" value="UniProtKB-KW"/>
</dbReference>
<keyword evidence="5" id="KW-1185">Reference proteome</keyword>
<dbReference type="GO" id="GO:0051301">
    <property type="term" value="P:cell division"/>
    <property type="evidence" value="ECO:0007669"/>
    <property type="project" value="TreeGrafter"/>
</dbReference>
<dbReference type="PANTHER" id="PTHR30314">
    <property type="entry name" value="CELL DIVISION PROTEIN FTSZ-RELATED"/>
    <property type="match status" value="1"/>
</dbReference>
<comment type="caution">
    <text evidence="4">The sequence shown here is derived from an EMBL/GenBank/DDBJ whole genome shotgun (WGS) entry which is preliminary data.</text>
</comment>
<dbReference type="InterPro" id="IPR018316">
    <property type="entry name" value="Tubulin/FtsZ_2-layer-sand-dom"/>
</dbReference>
<dbReference type="RefSeq" id="WP_055946537.1">
    <property type="nucleotide sequence ID" value="NZ_JAQDCV010000009.1"/>
</dbReference>
<protein>
    <recommendedName>
        <fullName evidence="3">Tubulin/FtsZ 2-layer sandwich domain-containing protein</fullName>
    </recommendedName>
</protein>
<dbReference type="EMBL" id="LLKB01000007">
    <property type="protein sequence ID" value="KQC84190.1"/>
    <property type="molecule type" value="Genomic_DNA"/>
</dbReference>
<keyword evidence="2" id="KW-0342">GTP-binding</keyword>
<dbReference type="InterPro" id="IPR008280">
    <property type="entry name" value="Tub_FtsZ_C"/>
</dbReference>
<dbReference type="SUPFAM" id="SSF52490">
    <property type="entry name" value="Tubulin nucleotide-binding domain-like"/>
    <property type="match status" value="1"/>
</dbReference>
<dbReference type="Gene3D" id="3.40.50.1440">
    <property type="entry name" value="Tubulin/FtsZ, GTPase domain"/>
    <property type="match status" value="1"/>
</dbReference>
<dbReference type="AlphaFoldDB" id="A0AAW3JPP1"/>
<accession>A0AAW3JPP1</accession>
<dbReference type="GO" id="GO:0032153">
    <property type="term" value="C:cell division site"/>
    <property type="evidence" value="ECO:0007669"/>
    <property type="project" value="TreeGrafter"/>
</dbReference>
<organism evidence="4 5">
    <name type="scientific">Butyribacter intestini</name>
    <dbReference type="NCBI Taxonomy" id="1703332"/>
    <lineage>
        <taxon>Bacteria</taxon>
        <taxon>Bacillati</taxon>
        <taxon>Bacillota</taxon>
        <taxon>Clostridia</taxon>
        <taxon>Lachnospirales</taxon>
        <taxon>Lachnospiraceae</taxon>
        <taxon>Butyribacter</taxon>
    </lineage>
</organism>
<dbReference type="PANTHER" id="PTHR30314:SF3">
    <property type="entry name" value="MITOCHONDRIAL DIVISION PROTEIN FSZA"/>
    <property type="match status" value="1"/>
</dbReference>